<name>A0A8H4X1X7_9HYPO</name>
<organism evidence="1 2">
    <name type="scientific">Fusarium gaditjirri</name>
    <dbReference type="NCBI Taxonomy" id="282569"/>
    <lineage>
        <taxon>Eukaryota</taxon>
        <taxon>Fungi</taxon>
        <taxon>Dikarya</taxon>
        <taxon>Ascomycota</taxon>
        <taxon>Pezizomycotina</taxon>
        <taxon>Sordariomycetes</taxon>
        <taxon>Hypocreomycetidae</taxon>
        <taxon>Hypocreales</taxon>
        <taxon>Nectriaceae</taxon>
        <taxon>Fusarium</taxon>
        <taxon>Fusarium nisikadoi species complex</taxon>
    </lineage>
</organism>
<keyword evidence="2" id="KW-1185">Reference proteome</keyword>
<dbReference type="EMBL" id="JABFAI010000057">
    <property type="protein sequence ID" value="KAF4958099.1"/>
    <property type="molecule type" value="Genomic_DNA"/>
</dbReference>
<protein>
    <submittedName>
        <fullName evidence="1">Uncharacterized protein</fullName>
    </submittedName>
</protein>
<evidence type="ECO:0000313" key="1">
    <source>
        <dbReference type="EMBL" id="KAF4958099.1"/>
    </source>
</evidence>
<proteinExistence type="predicted"/>
<dbReference type="OrthoDB" id="4994038at2759"/>
<accession>A0A8H4X1X7</accession>
<reference evidence="1" key="2">
    <citation type="submission" date="2020-05" db="EMBL/GenBank/DDBJ databases">
        <authorList>
            <person name="Kim H.-S."/>
            <person name="Proctor R.H."/>
            <person name="Brown D.W."/>
        </authorList>
    </citation>
    <scope>NUCLEOTIDE SEQUENCE</scope>
    <source>
        <strain evidence="1">NRRL 45417</strain>
    </source>
</reference>
<sequence>MVNLQLISAEHQVDKVMAKIPALSRSQPISPQQITSTLRYLKQRLTRQRLFHNRDNKNPASRARTRVPRIREAEGSFVTSLQLPLPVETHNLLKGMDLIMGLCREVECMSNQQPQVEE</sequence>
<reference evidence="1" key="1">
    <citation type="journal article" date="2020" name="BMC Genomics">
        <title>Correction to: Identification and distribution of gene clusters required for synthesis of sphingolipid metabolism inhibitors in diverse species of the filamentous fungus Fusarium.</title>
        <authorList>
            <person name="Kim H.S."/>
            <person name="Lohmar J.M."/>
            <person name="Busman M."/>
            <person name="Brown D.W."/>
            <person name="Naumann T.A."/>
            <person name="Divon H.H."/>
            <person name="Lysoe E."/>
            <person name="Uhlig S."/>
            <person name="Proctor R.H."/>
        </authorList>
    </citation>
    <scope>NUCLEOTIDE SEQUENCE</scope>
    <source>
        <strain evidence="1">NRRL 45417</strain>
    </source>
</reference>
<dbReference type="AlphaFoldDB" id="A0A8H4X1X7"/>
<dbReference type="Proteomes" id="UP000604273">
    <property type="component" value="Unassembled WGS sequence"/>
</dbReference>
<comment type="caution">
    <text evidence="1">The sequence shown here is derived from an EMBL/GenBank/DDBJ whole genome shotgun (WGS) entry which is preliminary data.</text>
</comment>
<evidence type="ECO:0000313" key="2">
    <source>
        <dbReference type="Proteomes" id="UP000604273"/>
    </source>
</evidence>
<gene>
    <name evidence="1" type="ORF">FGADI_2657</name>
</gene>